<evidence type="ECO:0000259" key="9">
    <source>
        <dbReference type="Pfam" id="PF20145"/>
    </source>
</evidence>
<dbReference type="InParanoid" id="B7FQL4"/>
<keyword evidence="6" id="KW-1015">Disulfide bond</keyword>
<dbReference type="STRING" id="556484.B7FQL4"/>
<evidence type="ECO:0000256" key="1">
    <source>
        <dbReference type="ARBA" id="ARBA00004613"/>
    </source>
</evidence>
<reference evidence="10 11" key="1">
    <citation type="journal article" date="2008" name="Nature">
        <title>The Phaeodactylum genome reveals the evolutionary history of diatom genomes.</title>
        <authorList>
            <person name="Bowler C."/>
            <person name="Allen A.E."/>
            <person name="Badger J.H."/>
            <person name="Grimwood J."/>
            <person name="Jabbari K."/>
            <person name="Kuo A."/>
            <person name="Maheswari U."/>
            <person name="Martens C."/>
            <person name="Maumus F."/>
            <person name="Otillar R.P."/>
            <person name="Rayko E."/>
            <person name="Salamov A."/>
            <person name="Vandepoele K."/>
            <person name="Beszteri B."/>
            <person name="Gruber A."/>
            <person name="Heijde M."/>
            <person name="Katinka M."/>
            <person name="Mock T."/>
            <person name="Valentin K."/>
            <person name="Verret F."/>
            <person name="Berges J.A."/>
            <person name="Brownlee C."/>
            <person name="Cadoret J.P."/>
            <person name="Chiovitti A."/>
            <person name="Choi C.J."/>
            <person name="Coesel S."/>
            <person name="De Martino A."/>
            <person name="Detter J.C."/>
            <person name="Durkin C."/>
            <person name="Falciatore A."/>
            <person name="Fournet J."/>
            <person name="Haruta M."/>
            <person name="Huysman M.J."/>
            <person name="Jenkins B.D."/>
            <person name="Jiroutova K."/>
            <person name="Jorgensen R.E."/>
            <person name="Joubert Y."/>
            <person name="Kaplan A."/>
            <person name="Kroger N."/>
            <person name="Kroth P.G."/>
            <person name="La Roche J."/>
            <person name="Lindquist E."/>
            <person name="Lommer M."/>
            <person name="Martin-Jezequel V."/>
            <person name="Lopez P.J."/>
            <person name="Lucas S."/>
            <person name="Mangogna M."/>
            <person name="McGinnis K."/>
            <person name="Medlin L.K."/>
            <person name="Montsant A."/>
            <person name="Oudot-Le Secq M.P."/>
            <person name="Napoli C."/>
            <person name="Obornik M."/>
            <person name="Parker M.S."/>
            <person name="Petit J.L."/>
            <person name="Porcel B.M."/>
            <person name="Poulsen N."/>
            <person name="Robison M."/>
            <person name="Rychlewski L."/>
            <person name="Rynearson T.A."/>
            <person name="Schmutz J."/>
            <person name="Shapiro H."/>
            <person name="Siaut M."/>
            <person name="Stanley M."/>
            <person name="Sussman M.R."/>
            <person name="Taylor A.R."/>
            <person name="Vardi A."/>
            <person name="von Dassow P."/>
            <person name="Vyverman W."/>
            <person name="Willis A."/>
            <person name="Wyrwicz L.S."/>
            <person name="Rokhsar D.S."/>
            <person name="Weissenbach J."/>
            <person name="Armbrust E.V."/>
            <person name="Green B.R."/>
            <person name="Van de Peer Y."/>
            <person name="Grigoriev I.V."/>
        </authorList>
    </citation>
    <scope>NUCLEOTIDE SEQUENCE [LARGE SCALE GENOMIC DNA]</scope>
    <source>
        <strain evidence="10 11">CCAP 1055/1</strain>
    </source>
</reference>
<dbReference type="PaxDb" id="2850-Phatr32237"/>
<organism evidence="10 11">
    <name type="scientific">Phaeodactylum tricornutum (strain CCAP 1055/1)</name>
    <dbReference type="NCBI Taxonomy" id="556484"/>
    <lineage>
        <taxon>Eukaryota</taxon>
        <taxon>Sar</taxon>
        <taxon>Stramenopiles</taxon>
        <taxon>Ochrophyta</taxon>
        <taxon>Bacillariophyta</taxon>
        <taxon>Bacillariophyceae</taxon>
        <taxon>Bacillariophycidae</taxon>
        <taxon>Naviculales</taxon>
        <taxon>Phaeodactylaceae</taxon>
        <taxon>Phaeodactylum</taxon>
    </lineage>
</organism>
<keyword evidence="11" id="KW-1185">Reference proteome</keyword>
<dbReference type="InterPro" id="IPR036361">
    <property type="entry name" value="SAP_dom_sf"/>
</dbReference>
<evidence type="ECO:0000256" key="7">
    <source>
        <dbReference type="ARBA" id="ARBA00032923"/>
    </source>
</evidence>
<dbReference type="Pfam" id="PF10208">
    <property type="entry name" value="ARMET_C"/>
    <property type="match status" value="1"/>
</dbReference>
<name>B7FQL4_PHATC</name>
<dbReference type="HOGENOM" id="CLU_1075448_0_0_1"/>
<dbReference type="GeneID" id="7196875"/>
<dbReference type="Proteomes" id="UP000000759">
    <property type="component" value="Chromosome 1"/>
</dbReference>
<keyword evidence="4" id="KW-0964">Secreted</keyword>
<dbReference type="OrthoDB" id="5597848at2759"/>
<dbReference type="InterPro" id="IPR045333">
    <property type="entry name" value="ARMET-like"/>
</dbReference>
<dbReference type="KEGG" id="pti:PHATRDRAFT_32237"/>
<gene>
    <name evidence="10" type="ORF">PHATRDRAFT_32237</name>
</gene>
<feature type="domain" description="ARMET C-terminal" evidence="8">
    <location>
        <begin position="214"/>
        <end position="252"/>
    </location>
</feature>
<dbReference type="AlphaFoldDB" id="B7FQL4"/>
<evidence type="ECO:0000256" key="5">
    <source>
        <dbReference type="ARBA" id="ARBA00022729"/>
    </source>
</evidence>
<keyword evidence="5" id="KW-0732">Signal</keyword>
<proteinExistence type="inferred from homology"/>
<evidence type="ECO:0000313" key="11">
    <source>
        <dbReference type="Proteomes" id="UP000000759"/>
    </source>
</evidence>
<dbReference type="InterPro" id="IPR019345">
    <property type="entry name" value="ARMET_C"/>
</dbReference>
<protein>
    <recommendedName>
        <fullName evidence="3">Mesencephalic astrocyte-derived neurotrophic factor homolog</fullName>
    </recommendedName>
    <alternativeName>
        <fullName evidence="7">MANF/CDNF-like protein</fullName>
    </alternativeName>
</protein>
<comment type="subcellular location">
    <subcellularLocation>
        <location evidence="1">Secreted</location>
    </subcellularLocation>
</comment>
<evidence type="ECO:0000256" key="4">
    <source>
        <dbReference type="ARBA" id="ARBA00022525"/>
    </source>
</evidence>
<dbReference type="PANTHER" id="PTHR12990:SF5">
    <property type="entry name" value="MESENCEPHALIC ASTROCYTE-DERIVED NEUROTROPHIC FACTOR HOMOLOG"/>
    <property type="match status" value="1"/>
</dbReference>
<dbReference type="InterPro" id="IPR045332">
    <property type="entry name" value="ARMET_N"/>
</dbReference>
<accession>B7FQL4</accession>
<dbReference type="PANTHER" id="PTHR12990">
    <property type="entry name" value="ARMET-LIKE PROTEIN"/>
    <property type="match status" value="1"/>
</dbReference>
<dbReference type="EMBL" id="CM000605">
    <property type="protein sequence ID" value="EEC51353.1"/>
    <property type="molecule type" value="Genomic_DNA"/>
</dbReference>
<dbReference type="Gene3D" id="1.10.225.10">
    <property type="entry name" value="Saposin-like"/>
    <property type="match status" value="1"/>
</dbReference>
<evidence type="ECO:0000259" key="8">
    <source>
        <dbReference type="Pfam" id="PF10208"/>
    </source>
</evidence>
<evidence type="ECO:0000313" key="10">
    <source>
        <dbReference type="EMBL" id="EEC51353.1"/>
    </source>
</evidence>
<dbReference type="GO" id="GO:0005576">
    <property type="term" value="C:extracellular region"/>
    <property type="evidence" value="ECO:0007669"/>
    <property type="project" value="UniProtKB-SubCell"/>
</dbReference>
<dbReference type="RefSeq" id="XP_002176890.1">
    <property type="nucleotide sequence ID" value="XM_002176854.1"/>
</dbReference>
<dbReference type="SUPFAM" id="SSF68906">
    <property type="entry name" value="SAP domain"/>
    <property type="match status" value="1"/>
</dbReference>
<sequence length="259" mass="29003">MCDTVQNDLLENTEFLSNHTCLLVPRRENGSHANIAFYRSGTQTNRHGTAPRRKSPPTTAFLPLAHKFAQHDRNAPLHPFPVPISLLPKPPFPPFGSMKLLSIVALLATLTIGWAANDCEVCVKVMEDVRATIPKADASKKPAIEAALGAYCARDTLSARERKICYYIDPIKRDVAQPFSLGMTALKTCQRINQSNPEICTVKFPVKTEKMETKDINKLRVKQLKQILADRGVECKGCVEKEEFVKRVQETEHMASDEF</sequence>
<comment type="similarity">
    <text evidence="2">Belongs to the ARMET family.</text>
</comment>
<dbReference type="Pfam" id="PF20145">
    <property type="entry name" value="ARMET_N"/>
    <property type="match status" value="1"/>
</dbReference>
<feature type="domain" description="ARMET N-terminal" evidence="9">
    <location>
        <begin position="118"/>
        <end position="205"/>
    </location>
</feature>
<evidence type="ECO:0000256" key="2">
    <source>
        <dbReference type="ARBA" id="ARBA00005617"/>
    </source>
</evidence>
<dbReference type="eggNOG" id="KOG4154">
    <property type="taxonomic scope" value="Eukaryota"/>
</dbReference>
<evidence type="ECO:0000256" key="6">
    <source>
        <dbReference type="ARBA" id="ARBA00023157"/>
    </source>
</evidence>
<dbReference type="Gene3D" id="1.10.720.30">
    <property type="entry name" value="SAP domain"/>
    <property type="match status" value="1"/>
</dbReference>
<reference evidence="11" key="2">
    <citation type="submission" date="2008-08" db="EMBL/GenBank/DDBJ databases">
        <authorList>
            <consortium name="Diatom Consortium"/>
            <person name="Grigoriev I."/>
            <person name="Grimwood J."/>
            <person name="Kuo A."/>
            <person name="Otillar R.P."/>
            <person name="Salamov A."/>
            <person name="Detter J.C."/>
            <person name="Lindquist E."/>
            <person name="Shapiro H."/>
            <person name="Lucas S."/>
            <person name="Glavina del Rio T."/>
            <person name="Pitluck S."/>
            <person name="Rokhsar D."/>
            <person name="Bowler C."/>
        </authorList>
    </citation>
    <scope>GENOME REANNOTATION</scope>
    <source>
        <strain evidence="11">CCAP 1055/1</strain>
    </source>
</reference>
<evidence type="ECO:0000256" key="3">
    <source>
        <dbReference type="ARBA" id="ARBA00014267"/>
    </source>
</evidence>